<dbReference type="PATRIC" id="fig|1392007.3.peg.1762"/>
<dbReference type="Proteomes" id="UP000018559">
    <property type="component" value="Unassembled WGS sequence"/>
</dbReference>
<name>V7HW37_9LACO</name>
<reference evidence="2 3" key="1">
    <citation type="journal article" date="2014" name="Genome Announc.">
        <title>The Genome of the Predominant Equine Lactobacillus Species, Lactobacillus equi, Is Reflective of Its Lifestyle Adaptations to an Herbivorous Host.</title>
        <authorList>
            <person name="O'Donnell M.M."/>
            <person name="Harris H.M."/>
            <person name="O'Toole P.W."/>
            <person name="Ross R.P."/>
        </authorList>
    </citation>
    <scope>NUCLEOTIDE SEQUENCE [LARGE SCALE GENOMIC DNA]</scope>
    <source>
        <strain evidence="2 3">DPC 6820</strain>
    </source>
</reference>
<evidence type="ECO:0000313" key="2">
    <source>
        <dbReference type="EMBL" id="ETA73403.1"/>
    </source>
</evidence>
<gene>
    <name evidence="2" type="ORF">LEQ_0124c</name>
</gene>
<keyword evidence="1" id="KW-0812">Transmembrane</keyword>
<comment type="caution">
    <text evidence="2">The sequence shown here is derived from an EMBL/GenBank/DDBJ whole genome shotgun (WGS) entry which is preliminary data.</text>
</comment>
<evidence type="ECO:0000256" key="1">
    <source>
        <dbReference type="SAM" id="Phobius"/>
    </source>
</evidence>
<keyword evidence="1" id="KW-0472">Membrane</keyword>
<keyword evidence="3" id="KW-1185">Reference proteome</keyword>
<dbReference type="RefSeq" id="WP_023860345.1">
    <property type="nucleotide sequence ID" value="NZ_AWWH01000184.1"/>
</dbReference>
<dbReference type="EMBL" id="AWWH01000184">
    <property type="protein sequence ID" value="ETA73403.1"/>
    <property type="molecule type" value="Genomic_DNA"/>
</dbReference>
<evidence type="ECO:0000313" key="3">
    <source>
        <dbReference type="Proteomes" id="UP000018559"/>
    </source>
</evidence>
<sequence length="72" mass="8128">MSRVIFLGIIALIFLGDGLYRAFDLYRYYQKVQKQAVNFSKGVTITQTLICVILLVVGIILITGTIRMFLAL</sequence>
<accession>V7HW37</accession>
<feature type="transmembrane region" description="Helical" evidence="1">
    <location>
        <begin position="45"/>
        <end position="70"/>
    </location>
</feature>
<protein>
    <submittedName>
        <fullName evidence="2">Uncharacterized protein</fullName>
    </submittedName>
</protein>
<proteinExistence type="predicted"/>
<keyword evidence="1" id="KW-1133">Transmembrane helix</keyword>
<organism evidence="2 3">
    <name type="scientific">Ligilactobacillus equi DPC 6820</name>
    <dbReference type="NCBI Taxonomy" id="1392007"/>
    <lineage>
        <taxon>Bacteria</taxon>
        <taxon>Bacillati</taxon>
        <taxon>Bacillota</taxon>
        <taxon>Bacilli</taxon>
        <taxon>Lactobacillales</taxon>
        <taxon>Lactobacillaceae</taxon>
        <taxon>Ligilactobacillus</taxon>
    </lineage>
</organism>
<dbReference type="AlphaFoldDB" id="V7HW37"/>